<keyword evidence="3" id="KW-1185">Reference proteome</keyword>
<comment type="caution">
    <text evidence="2">The sequence shown here is derived from an EMBL/GenBank/DDBJ whole genome shotgun (WGS) entry which is preliminary data.</text>
</comment>
<accession>A0AA39RI59</accession>
<sequence>MWWSQGDFMAHNRRGRGGFRMEGRDNDNNDMEGIRRMIQQLADLMARIENQNMDDESFDGEQEDNPFHHRAPLGESDERGRGGRPFNNDTARYFDMKVEKQMRARYRRIGGDDFEQNKMGTTRATTRPEFGKHAESQKVPM</sequence>
<protein>
    <submittedName>
        <fullName evidence="2">Uncharacterized protein</fullName>
    </submittedName>
</protein>
<dbReference type="AlphaFoldDB" id="A0AA39RI59"/>
<feature type="region of interest" description="Disordered" evidence="1">
    <location>
        <begin position="51"/>
        <end position="90"/>
    </location>
</feature>
<name>A0AA39RI59_ACESA</name>
<gene>
    <name evidence="2" type="ORF">LWI29_023941</name>
</gene>
<proteinExistence type="predicted"/>
<feature type="region of interest" description="Disordered" evidence="1">
    <location>
        <begin position="107"/>
        <end position="141"/>
    </location>
</feature>
<evidence type="ECO:0000313" key="2">
    <source>
        <dbReference type="EMBL" id="KAK0574456.1"/>
    </source>
</evidence>
<feature type="compositionally biased region" description="Basic and acidic residues" evidence="1">
    <location>
        <begin position="129"/>
        <end position="141"/>
    </location>
</feature>
<reference evidence="2" key="2">
    <citation type="submission" date="2023-06" db="EMBL/GenBank/DDBJ databases">
        <authorList>
            <person name="Swenson N.G."/>
            <person name="Wegrzyn J.L."/>
            <person name="Mcevoy S.L."/>
        </authorList>
    </citation>
    <scope>NUCLEOTIDE SEQUENCE</scope>
    <source>
        <strain evidence="2">NS2018</strain>
        <tissue evidence="2">Leaf</tissue>
    </source>
</reference>
<organism evidence="2 3">
    <name type="scientific">Acer saccharum</name>
    <name type="common">Sugar maple</name>
    <dbReference type="NCBI Taxonomy" id="4024"/>
    <lineage>
        <taxon>Eukaryota</taxon>
        <taxon>Viridiplantae</taxon>
        <taxon>Streptophyta</taxon>
        <taxon>Embryophyta</taxon>
        <taxon>Tracheophyta</taxon>
        <taxon>Spermatophyta</taxon>
        <taxon>Magnoliopsida</taxon>
        <taxon>eudicotyledons</taxon>
        <taxon>Gunneridae</taxon>
        <taxon>Pentapetalae</taxon>
        <taxon>rosids</taxon>
        <taxon>malvids</taxon>
        <taxon>Sapindales</taxon>
        <taxon>Sapindaceae</taxon>
        <taxon>Hippocastanoideae</taxon>
        <taxon>Acereae</taxon>
        <taxon>Acer</taxon>
    </lineage>
</organism>
<feature type="compositionally biased region" description="Acidic residues" evidence="1">
    <location>
        <begin position="52"/>
        <end position="64"/>
    </location>
</feature>
<evidence type="ECO:0000313" key="3">
    <source>
        <dbReference type="Proteomes" id="UP001168877"/>
    </source>
</evidence>
<dbReference type="EMBL" id="JAUESC010000387">
    <property type="protein sequence ID" value="KAK0574456.1"/>
    <property type="molecule type" value="Genomic_DNA"/>
</dbReference>
<reference evidence="2" key="1">
    <citation type="journal article" date="2022" name="Plant J.">
        <title>Strategies of tolerance reflected in two North American maple genomes.</title>
        <authorList>
            <person name="McEvoy S.L."/>
            <person name="Sezen U.U."/>
            <person name="Trouern-Trend A."/>
            <person name="McMahon S.M."/>
            <person name="Schaberg P.G."/>
            <person name="Yang J."/>
            <person name="Wegrzyn J.L."/>
            <person name="Swenson N.G."/>
        </authorList>
    </citation>
    <scope>NUCLEOTIDE SEQUENCE</scope>
    <source>
        <strain evidence="2">NS2018</strain>
    </source>
</reference>
<dbReference type="Proteomes" id="UP001168877">
    <property type="component" value="Unassembled WGS sequence"/>
</dbReference>
<evidence type="ECO:0000256" key="1">
    <source>
        <dbReference type="SAM" id="MobiDB-lite"/>
    </source>
</evidence>